<dbReference type="PRINTS" id="PR00838">
    <property type="entry name" value="V5ALLERGEN"/>
</dbReference>
<comment type="caution">
    <text evidence="2">The sequence shown here is derived from an EMBL/GenBank/DDBJ whole genome shotgun (WGS) entry which is preliminary data.</text>
</comment>
<feature type="non-terminal residue" evidence="2">
    <location>
        <position position="1"/>
    </location>
</feature>
<dbReference type="SUPFAM" id="SSF55797">
    <property type="entry name" value="PR-1-like"/>
    <property type="match status" value="1"/>
</dbReference>
<keyword evidence="3" id="KW-1185">Reference proteome</keyword>
<sequence>TTASSSSSTLSTFAQQAVDAHNAVRSTHHAPDVTWDDSLASYADDWAHGCDFEHSGGPHGENLFAVFPAQDQLTDPTDGIKSWASEESSYDYNNPGFSMDTGHFTQLVWVGTTKIGCSLVACDSAGMSILVCEYEEFGNMGGEYGKSALKRLRRWTTSSAPS</sequence>
<dbReference type="SMART" id="SM00198">
    <property type="entry name" value="SCP"/>
    <property type="match status" value="1"/>
</dbReference>
<dbReference type="Pfam" id="PF00188">
    <property type="entry name" value="CAP"/>
    <property type="match status" value="1"/>
</dbReference>
<dbReference type="Proteomes" id="UP000193467">
    <property type="component" value="Unassembled WGS sequence"/>
</dbReference>
<accession>A0A1Y2ET73</accession>
<feature type="domain" description="SCP" evidence="1">
    <location>
        <begin position="12"/>
        <end position="142"/>
    </location>
</feature>
<dbReference type="EMBL" id="MCGR01000041">
    <property type="protein sequence ID" value="ORY74504.1"/>
    <property type="molecule type" value="Genomic_DNA"/>
</dbReference>
<dbReference type="InterPro" id="IPR001283">
    <property type="entry name" value="CRISP-related"/>
</dbReference>
<dbReference type="AlphaFoldDB" id="A0A1Y2ET73"/>
<dbReference type="InterPro" id="IPR035940">
    <property type="entry name" value="CAP_sf"/>
</dbReference>
<reference evidence="2 3" key="1">
    <citation type="submission" date="2016-07" db="EMBL/GenBank/DDBJ databases">
        <title>Pervasive Adenine N6-methylation of Active Genes in Fungi.</title>
        <authorList>
            <consortium name="DOE Joint Genome Institute"/>
            <person name="Mondo S.J."/>
            <person name="Dannebaum R.O."/>
            <person name="Kuo R.C."/>
            <person name="Labutti K."/>
            <person name="Haridas S."/>
            <person name="Kuo A."/>
            <person name="Salamov A."/>
            <person name="Ahrendt S.R."/>
            <person name="Lipzen A."/>
            <person name="Sullivan W."/>
            <person name="Andreopoulos W.B."/>
            <person name="Clum A."/>
            <person name="Lindquist E."/>
            <person name="Daum C."/>
            <person name="Ramamoorthy G.K."/>
            <person name="Gryganskyi A."/>
            <person name="Culley D."/>
            <person name="Magnuson J.K."/>
            <person name="James T.Y."/>
            <person name="O'Malley M.A."/>
            <person name="Stajich J.E."/>
            <person name="Spatafora J.W."/>
            <person name="Visel A."/>
            <person name="Grigoriev I.V."/>
        </authorList>
    </citation>
    <scope>NUCLEOTIDE SEQUENCE [LARGE SCALE GENOMIC DNA]</scope>
    <source>
        <strain evidence="2 3">62-1032</strain>
    </source>
</reference>
<gene>
    <name evidence="2" type="ORF">BCR35DRAFT_268323</name>
</gene>
<evidence type="ECO:0000259" key="1">
    <source>
        <dbReference type="SMART" id="SM00198"/>
    </source>
</evidence>
<evidence type="ECO:0000313" key="3">
    <source>
        <dbReference type="Proteomes" id="UP000193467"/>
    </source>
</evidence>
<dbReference type="InterPro" id="IPR018244">
    <property type="entry name" value="Allrgn_V5/Tpx1_CS"/>
</dbReference>
<dbReference type="InterPro" id="IPR014044">
    <property type="entry name" value="CAP_dom"/>
</dbReference>
<dbReference type="Gene3D" id="3.40.33.10">
    <property type="entry name" value="CAP"/>
    <property type="match status" value="1"/>
</dbReference>
<proteinExistence type="predicted"/>
<dbReference type="InParanoid" id="A0A1Y2ET73"/>
<name>A0A1Y2ET73_9BASI</name>
<dbReference type="GO" id="GO:0005576">
    <property type="term" value="C:extracellular region"/>
    <property type="evidence" value="ECO:0007669"/>
    <property type="project" value="InterPro"/>
</dbReference>
<organism evidence="2 3">
    <name type="scientific">Leucosporidium creatinivorum</name>
    <dbReference type="NCBI Taxonomy" id="106004"/>
    <lineage>
        <taxon>Eukaryota</taxon>
        <taxon>Fungi</taxon>
        <taxon>Dikarya</taxon>
        <taxon>Basidiomycota</taxon>
        <taxon>Pucciniomycotina</taxon>
        <taxon>Microbotryomycetes</taxon>
        <taxon>Leucosporidiales</taxon>
        <taxon>Leucosporidium</taxon>
    </lineage>
</organism>
<dbReference type="OrthoDB" id="337038at2759"/>
<dbReference type="InterPro" id="IPR002413">
    <property type="entry name" value="V5_allergen-like"/>
</dbReference>
<dbReference type="STRING" id="106004.A0A1Y2ET73"/>
<evidence type="ECO:0000313" key="2">
    <source>
        <dbReference type="EMBL" id="ORY74504.1"/>
    </source>
</evidence>
<protein>
    <submittedName>
        <fullName evidence="2">CAP domain-containing protein</fullName>
    </submittedName>
</protein>
<dbReference type="PANTHER" id="PTHR10334">
    <property type="entry name" value="CYSTEINE-RICH SECRETORY PROTEIN-RELATED"/>
    <property type="match status" value="1"/>
</dbReference>
<dbReference type="PRINTS" id="PR00837">
    <property type="entry name" value="V5TPXLIKE"/>
</dbReference>
<dbReference type="PROSITE" id="PS01009">
    <property type="entry name" value="CRISP_1"/>
    <property type="match status" value="1"/>
</dbReference>